<feature type="binding site" evidence="13">
    <location>
        <position position="103"/>
    </location>
    <ligand>
        <name>UDP-N-acetyl-alpha-D-glucosamine</name>
        <dbReference type="ChEBI" id="CHEBI:57705"/>
    </ligand>
</feature>
<evidence type="ECO:0000256" key="5">
    <source>
        <dbReference type="ARBA" id="ARBA00022679"/>
    </source>
</evidence>
<keyword evidence="4 13" id="KW-0132">Cell division</keyword>
<dbReference type="HAMAP" id="MF_00111">
    <property type="entry name" value="MurA"/>
    <property type="match status" value="1"/>
</dbReference>
<evidence type="ECO:0000259" key="14">
    <source>
        <dbReference type="Pfam" id="PF00275"/>
    </source>
</evidence>
<name>A0A2A8D7Q4_9MICC</name>
<comment type="pathway">
    <text evidence="2 13">Cell wall biogenesis; peptidoglycan biosynthesis.</text>
</comment>
<dbReference type="GO" id="GO:0071555">
    <property type="term" value="P:cell wall organization"/>
    <property type="evidence" value="ECO:0007669"/>
    <property type="project" value="UniProtKB-KW"/>
</dbReference>
<dbReference type="STRING" id="762948.HMPREF0733_12144"/>
<evidence type="ECO:0000313" key="19">
    <source>
        <dbReference type="Proteomes" id="UP000270988"/>
    </source>
</evidence>
<dbReference type="GO" id="GO:0051301">
    <property type="term" value="P:cell division"/>
    <property type="evidence" value="ECO:0007669"/>
    <property type="project" value="UniProtKB-KW"/>
</dbReference>
<feature type="binding site" evidence="13">
    <location>
        <begin position="26"/>
        <end position="27"/>
    </location>
    <ligand>
        <name>phosphoenolpyruvate</name>
        <dbReference type="ChEBI" id="CHEBI:58702"/>
    </ligand>
</feature>
<keyword evidence="9 13" id="KW-0961">Cell wall biogenesis/degradation</keyword>
<reference evidence="17 19" key="2">
    <citation type="submission" date="2018-12" db="EMBL/GenBank/DDBJ databases">
        <authorList>
            <consortium name="Pathogen Informatics"/>
        </authorList>
    </citation>
    <scope>NUCLEOTIDE SEQUENCE [LARGE SCALE GENOMIC DNA]</scope>
    <source>
        <strain evidence="17 19">NCTC10918</strain>
    </source>
</reference>
<dbReference type="SUPFAM" id="SSF55205">
    <property type="entry name" value="EPT/RTPC-like"/>
    <property type="match status" value="1"/>
</dbReference>
<evidence type="ECO:0000256" key="10">
    <source>
        <dbReference type="ARBA" id="ARBA00037534"/>
    </source>
</evidence>
<dbReference type="AlphaFoldDB" id="A0A2A8D7Q4"/>
<evidence type="ECO:0000256" key="12">
    <source>
        <dbReference type="ARBA" id="ARBA00047527"/>
    </source>
</evidence>
<feature type="modified residue" description="2-(S-cysteinyl)pyruvic acid O-phosphothioketal" evidence="13">
    <location>
        <position position="127"/>
    </location>
</feature>
<keyword evidence="8 13" id="KW-0131">Cell cycle</keyword>
<dbReference type="UniPathway" id="UPA00219"/>
<evidence type="ECO:0000313" key="15">
    <source>
        <dbReference type="EMBL" id="MBF1650345.1"/>
    </source>
</evidence>
<evidence type="ECO:0000256" key="2">
    <source>
        <dbReference type="ARBA" id="ARBA00004752"/>
    </source>
</evidence>
<dbReference type="GO" id="GO:0008760">
    <property type="term" value="F:UDP-N-acetylglucosamine 1-carboxyvinyltransferase activity"/>
    <property type="evidence" value="ECO:0007669"/>
    <property type="project" value="UniProtKB-UniRule"/>
</dbReference>
<feature type="domain" description="Enolpyruvate transferase" evidence="14">
    <location>
        <begin position="11"/>
        <end position="441"/>
    </location>
</feature>
<dbReference type="EMBL" id="PDEV01000001">
    <property type="protein sequence ID" value="PEN16949.1"/>
    <property type="molecule type" value="Genomic_DNA"/>
</dbReference>
<comment type="similarity">
    <text evidence="11 13">Belongs to the EPSP synthase family. MurA subfamily.</text>
</comment>
<organism evidence="16 18">
    <name type="scientific">Rothia dentocariosa</name>
    <dbReference type="NCBI Taxonomy" id="2047"/>
    <lineage>
        <taxon>Bacteria</taxon>
        <taxon>Bacillati</taxon>
        <taxon>Actinomycetota</taxon>
        <taxon>Actinomycetes</taxon>
        <taxon>Micrococcales</taxon>
        <taxon>Micrococcaceae</taxon>
        <taxon>Rothia</taxon>
    </lineage>
</organism>
<dbReference type="GO" id="GO:0019277">
    <property type="term" value="P:UDP-N-acetylgalactosamine biosynthetic process"/>
    <property type="evidence" value="ECO:0007669"/>
    <property type="project" value="InterPro"/>
</dbReference>
<evidence type="ECO:0000256" key="4">
    <source>
        <dbReference type="ARBA" id="ARBA00022618"/>
    </source>
</evidence>
<dbReference type="GO" id="GO:0009252">
    <property type="term" value="P:peptidoglycan biosynthetic process"/>
    <property type="evidence" value="ECO:0007669"/>
    <property type="project" value="UniProtKB-UniRule"/>
</dbReference>
<dbReference type="EMBL" id="LR134521">
    <property type="protein sequence ID" value="VEJ29650.1"/>
    <property type="molecule type" value="Genomic_DNA"/>
</dbReference>
<accession>A0A5F0MAC8</accession>
<keyword evidence="6 13" id="KW-0133">Cell shape</keyword>
<reference evidence="15" key="3">
    <citation type="submission" date="2020-04" db="EMBL/GenBank/DDBJ databases">
        <title>Deep metagenomics examines the oral microbiome during advanced dental caries in children, revealing novel taxa and co-occurrences with host molecules.</title>
        <authorList>
            <person name="Baker J.L."/>
            <person name="Morton J.T."/>
            <person name="Dinis M."/>
            <person name="Alvarez R."/>
            <person name="Tran N.C."/>
            <person name="Knight R."/>
            <person name="Edlund A."/>
        </authorList>
    </citation>
    <scope>NUCLEOTIDE SEQUENCE</scope>
    <source>
        <strain evidence="15">JCVI_47_bin.4</strain>
    </source>
</reference>
<evidence type="ECO:0000256" key="9">
    <source>
        <dbReference type="ARBA" id="ARBA00023316"/>
    </source>
</evidence>
<keyword evidence="7 13" id="KW-0573">Peptidoglycan synthesis</keyword>
<dbReference type="CDD" id="cd01555">
    <property type="entry name" value="UdpNAET"/>
    <property type="match status" value="1"/>
</dbReference>
<dbReference type="GO" id="GO:0005737">
    <property type="term" value="C:cytoplasm"/>
    <property type="evidence" value="ECO:0007669"/>
    <property type="project" value="UniProtKB-SubCell"/>
</dbReference>
<evidence type="ECO:0000256" key="3">
    <source>
        <dbReference type="ARBA" id="ARBA00022490"/>
    </source>
</evidence>
<feature type="binding site" evidence="13">
    <location>
        <position position="324"/>
    </location>
    <ligand>
        <name>UDP-N-acetyl-alpha-D-glucosamine</name>
        <dbReference type="ChEBI" id="CHEBI:57705"/>
    </ligand>
</feature>
<keyword evidence="13" id="KW-0670">Pyruvate</keyword>
<dbReference type="InterPro" id="IPR050068">
    <property type="entry name" value="MurA_subfamily"/>
</dbReference>
<dbReference type="PANTHER" id="PTHR43783:SF1">
    <property type="entry name" value="UDP-N-ACETYLGLUCOSAMINE 1-CARBOXYVINYLTRANSFERASE"/>
    <property type="match status" value="1"/>
</dbReference>
<reference evidence="16" key="1">
    <citation type="submission" date="2017-10" db="EMBL/GenBank/DDBJ databases">
        <title>Kefir isolates.</title>
        <authorList>
            <person name="Kim Y."/>
            <person name="Blasche S."/>
        </authorList>
    </citation>
    <scope>NUCLEOTIDE SEQUENCE [LARGE SCALE GENOMIC DNA]</scope>
    <source>
        <strain evidence="16">OG2-2</strain>
    </source>
</reference>
<dbReference type="PANTHER" id="PTHR43783">
    <property type="entry name" value="UDP-N-ACETYLGLUCOSAMINE 1-CARBOXYVINYLTRANSFERASE"/>
    <property type="match status" value="1"/>
</dbReference>
<feature type="active site" description="Proton donor" evidence="13">
    <location>
        <position position="127"/>
    </location>
</feature>
<comment type="function">
    <text evidence="10 13">Cell wall formation. Adds enolpyruvyl to UDP-N-acetylglucosamine.</text>
</comment>
<evidence type="ECO:0000256" key="8">
    <source>
        <dbReference type="ARBA" id="ARBA00023306"/>
    </source>
</evidence>
<evidence type="ECO:0000313" key="17">
    <source>
        <dbReference type="EMBL" id="VEJ29650.1"/>
    </source>
</evidence>
<evidence type="ECO:0000256" key="11">
    <source>
        <dbReference type="ARBA" id="ARBA00038367"/>
    </source>
</evidence>
<keyword evidence="18" id="KW-1185">Reference proteome</keyword>
<dbReference type="RefSeq" id="WP_004004898.1">
    <property type="nucleotide sequence ID" value="NZ_CABFMC010000006.1"/>
</dbReference>
<evidence type="ECO:0000256" key="1">
    <source>
        <dbReference type="ARBA" id="ARBA00004496"/>
    </source>
</evidence>
<evidence type="ECO:0000256" key="6">
    <source>
        <dbReference type="ARBA" id="ARBA00022960"/>
    </source>
</evidence>
<proteinExistence type="inferred from homology"/>
<evidence type="ECO:0000313" key="18">
    <source>
        <dbReference type="Proteomes" id="UP000219947"/>
    </source>
</evidence>
<dbReference type="GO" id="GO:0008360">
    <property type="term" value="P:regulation of cell shape"/>
    <property type="evidence" value="ECO:0007669"/>
    <property type="project" value="UniProtKB-KW"/>
</dbReference>
<dbReference type="EC" id="2.5.1.7" evidence="13"/>
<dbReference type="OMA" id="RFGQRNF"/>
<keyword evidence="3 13" id="KW-0963">Cytoplasm</keyword>
<dbReference type="NCBIfam" id="TIGR01072">
    <property type="entry name" value="murA"/>
    <property type="match status" value="1"/>
</dbReference>
<dbReference type="Gene3D" id="3.65.10.10">
    <property type="entry name" value="Enolpyruvate transferase domain"/>
    <property type="match status" value="2"/>
</dbReference>
<sequence>MSLNISELRIEGGTPLKGEVHVRGAKNLVPKAMVAALHGSTRSTLRNVPDLSDVEIVTTLVELHGAKVNYDPEAGILTLDPAQDAKTAADNAEEIQLFGGNSRIPILMVGPLLHTLGTARIPNLGGCKIGDRPIDYHMDALRKFGAVVEKDDESGTTLNAPDEGLHGAEIELNYPSVGATEQVLLTGVRARGTTVLKNAAIEPEIIDLIAVLQKMGAIIFINENRTIIIEGVDALTGYDHTALADRNESASWASAALATGGDIFVRGASQKDMTAFLNQFRKMGGEFEVTPEGIRFTHPGVITPGAELNPIVFETNVHPGFMTDWQQPLVVALTQAKGTSIVHETVYEERFGFTNALKQMGADIVVMRDCIGSEFCRFHGKSFGHSAIISGSTPLKAADIEVPDLRGGFSHIIAALTAEGTSHVTGVEIIARGYENFEKKLEALGAKFEVLARKQSKTPKPDAEIEIVVPEEVEVQG</sequence>
<dbReference type="Proteomes" id="UP000219947">
    <property type="component" value="Unassembled WGS sequence"/>
</dbReference>
<dbReference type="InterPro" id="IPR001986">
    <property type="entry name" value="Enolpyruvate_Tfrase_dom"/>
</dbReference>
<dbReference type="Proteomes" id="UP000769484">
    <property type="component" value="Unassembled WGS sequence"/>
</dbReference>
<gene>
    <name evidence="13 16" type="primary">murA</name>
    <name evidence="17" type="synonym">murAA</name>
    <name evidence="16" type="ORF">CRM92_02640</name>
    <name evidence="15" type="ORF">HXO56_09730</name>
    <name evidence="17" type="ORF">NCTC10918_00912</name>
</gene>
<dbReference type="Proteomes" id="UP000270988">
    <property type="component" value="Chromosome"/>
</dbReference>
<feature type="binding site" evidence="13">
    <location>
        <position position="346"/>
    </location>
    <ligand>
        <name>UDP-N-acetyl-alpha-D-glucosamine</name>
        <dbReference type="ChEBI" id="CHEBI:57705"/>
    </ligand>
</feature>
<comment type="caution">
    <text evidence="13">Lacks conserved residue(s) required for the propagation of feature annotation.</text>
</comment>
<comment type="catalytic activity">
    <reaction evidence="12 13">
        <text>phosphoenolpyruvate + UDP-N-acetyl-alpha-D-glucosamine = UDP-N-acetyl-3-O-(1-carboxyvinyl)-alpha-D-glucosamine + phosphate</text>
        <dbReference type="Rhea" id="RHEA:18681"/>
        <dbReference type="ChEBI" id="CHEBI:43474"/>
        <dbReference type="ChEBI" id="CHEBI:57705"/>
        <dbReference type="ChEBI" id="CHEBI:58702"/>
        <dbReference type="ChEBI" id="CHEBI:68483"/>
        <dbReference type="EC" id="2.5.1.7"/>
    </reaction>
</comment>
<comment type="subcellular location">
    <subcellularLocation>
        <location evidence="1 13">Cytoplasm</location>
    </subcellularLocation>
</comment>
<dbReference type="NCBIfam" id="NF006873">
    <property type="entry name" value="PRK09369.1"/>
    <property type="match status" value="1"/>
</dbReference>
<dbReference type="EMBL" id="JABZXJ010000047">
    <property type="protein sequence ID" value="MBF1650345.1"/>
    <property type="molecule type" value="Genomic_DNA"/>
</dbReference>
<dbReference type="InterPro" id="IPR005750">
    <property type="entry name" value="UDP_GlcNAc_COvinyl_MurA"/>
</dbReference>
<keyword evidence="5 13" id="KW-0808">Transferase</keyword>
<protein>
    <recommendedName>
        <fullName evidence="13">UDP-N-acetylglucosamine 1-carboxyvinyltransferase</fullName>
        <ecNumber evidence="13">2.5.1.7</ecNumber>
    </recommendedName>
    <alternativeName>
        <fullName evidence="13">Enoylpyruvate transferase</fullName>
    </alternativeName>
    <alternativeName>
        <fullName evidence="13">UDP-N-acetylglucosamine enolpyruvyl transferase</fullName>
        <shortName evidence="13">EPT</shortName>
    </alternativeName>
</protein>
<evidence type="ECO:0000313" key="16">
    <source>
        <dbReference type="EMBL" id="PEN16949.1"/>
    </source>
</evidence>
<dbReference type="GeneID" id="29743496"/>
<dbReference type="InterPro" id="IPR036968">
    <property type="entry name" value="Enolpyruvate_Tfrase_sf"/>
</dbReference>
<evidence type="ECO:0000256" key="7">
    <source>
        <dbReference type="ARBA" id="ARBA00022984"/>
    </source>
</evidence>
<evidence type="ECO:0000256" key="13">
    <source>
        <dbReference type="HAMAP-Rule" id="MF_00111"/>
    </source>
</evidence>
<dbReference type="InterPro" id="IPR013792">
    <property type="entry name" value="RNA3'P_cycl/enolpyr_Trfase_a/b"/>
</dbReference>
<dbReference type="Pfam" id="PF00275">
    <property type="entry name" value="EPSP_synthase"/>
    <property type="match status" value="1"/>
</dbReference>
<accession>A0A2A8D7Q4</accession>